<dbReference type="GO" id="GO:0008081">
    <property type="term" value="F:phosphoric diester hydrolase activity"/>
    <property type="evidence" value="ECO:0007669"/>
    <property type="project" value="InterPro"/>
</dbReference>
<reference evidence="2 3" key="1">
    <citation type="journal article" date="2017" name="Elife">
        <title>Extensive horizontal gene transfer in cheese-associated bacteria.</title>
        <authorList>
            <person name="Bonham K.S."/>
            <person name="Wolfe B.E."/>
            <person name="Dutton R.J."/>
        </authorList>
    </citation>
    <scope>NUCLEOTIDE SEQUENCE [LARGE SCALE GENOMIC DNA]</scope>
    <source>
        <strain evidence="2 3">947_7</strain>
    </source>
</reference>
<proteinExistence type="predicted"/>
<dbReference type="Proteomes" id="UP000217564">
    <property type="component" value="Unassembled WGS sequence"/>
</dbReference>
<accession>A0A2A3Z0B5</accession>
<name>A0A2A3Z0B5_BREAU</name>
<dbReference type="Pfam" id="PF03009">
    <property type="entry name" value="GDPD"/>
    <property type="match status" value="1"/>
</dbReference>
<protein>
    <recommendedName>
        <fullName evidence="1">GP-PDE domain-containing protein</fullName>
    </recommendedName>
</protein>
<evidence type="ECO:0000313" key="3">
    <source>
        <dbReference type="Proteomes" id="UP000217564"/>
    </source>
</evidence>
<feature type="domain" description="GP-PDE" evidence="1">
    <location>
        <begin position="148"/>
        <end position="383"/>
    </location>
</feature>
<evidence type="ECO:0000259" key="1">
    <source>
        <dbReference type="PROSITE" id="PS51704"/>
    </source>
</evidence>
<evidence type="ECO:0000313" key="2">
    <source>
        <dbReference type="EMBL" id="PCC44948.1"/>
    </source>
</evidence>
<dbReference type="RefSeq" id="WP_096163070.1">
    <property type="nucleotide sequence ID" value="NZ_JABUXY010000015.1"/>
</dbReference>
<gene>
    <name evidence="2" type="ORF">CIK64_18055</name>
</gene>
<dbReference type="Gene3D" id="3.20.20.190">
    <property type="entry name" value="Phosphatidylinositol (PI) phosphodiesterase"/>
    <property type="match status" value="1"/>
</dbReference>
<comment type="caution">
    <text evidence="2">The sequence shown here is derived from an EMBL/GenBank/DDBJ whole genome shotgun (WGS) entry which is preliminary data.</text>
</comment>
<dbReference type="EMBL" id="NRGP01000036">
    <property type="protein sequence ID" value="PCC44948.1"/>
    <property type="molecule type" value="Genomic_DNA"/>
</dbReference>
<dbReference type="AlphaFoldDB" id="A0A2A3Z0B5"/>
<dbReference type="GO" id="GO:0006629">
    <property type="term" value="P:lipid metabolic process"/>
    <property type="evidence" value="ECO:0007669"/>
    <property type="project" value="InterPro"/>
</dbReference>
<sequence length="533" mass="60761">MPTKLPSSGHIIYEGNGASSQHYSAEFEARDIRGFQSSSGSGARTHIALQPVDKQNRSKLIINGFAHNRARFLGFYARQRMEDTWIWLTEDFSWQKGSADIAKLLVQPGQDVSEVGSVAGTNIVLEAQWAYPNGESANCGSLMFTNKLMAHALGGLNETSYHNTRAAFEYSLETGHTYFEVDLSYTADERLVASSPRIRTGDRNERELISDMTYERVMSLTSHGEPIMDARELYQLLSEHPQYCFELDFHFIVGEDAKKRIRSLLEDFNHDEEALSRLLIQVHTPEMHRDVDSVYHFEHYQYLIGMKMERLNDAITYSLDVGICALALRWSLATASVVERIKAAGLYILSYTAEYDPSLADALLRSGIDTVCTDHVTPGMLEAAEGLMGQKQFFVFYHSGDKGAVSRYSFDSNQLRLLRVKSGALEVRDSELWKNDGTQRMLPQRFTLKRRQFAGWRMRMKIDAKTHWYCSDGTFRTKKEALVAPPTERHLFHDQDIVPVISTLEGAKVVMVAQWLPTKRFARILEKWLPKRQ</sequence>
<dbReference type="InterPro" id="IPR017946">
    <property type="entry name" value="PLC-like_Pdiesterase_TIM-brl"/>
</dbReference>
<dbReference type="SUPFAM" id="SSF51695">
    <property type="entry name" value="PLC-like phosphodiesterases"/>
    <property type="match status" value="1"/>
</dbReference>
<dbReference type="InterPro" id="IPR030395">
    <property type="entry name" value="GP_PDE_dom"/>
</dbReference>
<organism evidence="2 3">
    <name type="scientific">Brevibacterium aurantiacum</name>
    <dbReference type="NCBI Taxonomy" id="273384"/>
    <lineage>
        <taxon>Bacteria</taxon>
        <taxon>Bacillati</taxon>
        <taxon>Actinomycetota</taxon>
        <taxon>Actinomycetes</taxon>
        <taxon>Micrococcales</taxon>
        <taxon>Brevibacteriaceae</taxon>
        <taxon>Brevibacterium</taxon>
    </lineage>
</organism>
<dbReference type="PROSITE" id="PS51704">
    <property type="entry name" value="GP_PDE"/>
    <property type="match status" value="1"/>
</dbReference>